<evidence type="ECO:0000256" key="1">
    <source>
        <dbReference type="ARBA" id="ARBA00023015"/>
    </source>
</evidence>
<keyword evidence="1" id="KW-0805">Transcription regulation</keyword>
<dbReference type="SUPFAM" id="SSF46785">
    <property type="entry name" value="Winged helix' DNA-binding domain"/>
    <property type="match status" value="1"/>
</dbReference>
<keyword evidence="2" id="KW-0238">DNA-binding</keyword>
<gene>
    <name evidence="5" type="ORF">GR303_16205</name>
</gene>
<dbReference type="PANTHER" id="PTHR33204:SF37">
    <property type="entry name" value="HTH-TYPE TRANSCRIPTIONAL REGULATOR YODB"/>
    <property type="match status" value="1"/>
</dbReference>
<feature type="domain" description="HTH hxlR-type" evidence="4">
    <location>
        <begin position="20"/>
        <end position="118"/>
    </location>
</feature>
<dbReference type="EMBL" id="JAAAXJ010000008">
    <property type="protein sequence ID" value="NBJ25901.1"/>
    <property type="molecule type" value="Genomic_DNA"/>
</dbReference>
<name>A0ABW9Z1S2_9HYPH</name>
<proteinExistence type="predicted"/>
<evidence type="ECO:0000259" key="4">
    <source>
        <dbReference type="PROSITE" id="PS51118"/>
    </source>
</evidence>
<evidence type="ECO:0000256" key="2">
    <source>
        <dbReference type="ARBA" id="ARBA00023125"/>
    </source>
</evidence>
<evidence type="ECO:0000313" key="5">
    <source>
        <dbReference type="EMBL" id="NBJ25901.1"/>
    </source>
</evidence>
<dbReference type="InterPro" id="IPR002577">
    <property type="entry name" value="HTH_HxlR"/>
</dbReference>
<reference evidence="5 6" key="1">
    <citation type="submission" date="2020-01" db="EMBL/GenBank/DDBJ databases">
        <title>Microvirga sp. nov., an arsenate reduction bacterium isolated from Tibet hotspring sediments.</title>
        <authorList>
            <person name="Yuan C.-G."/>
        </authorList>
    </citation>
    <scope>NUCLEOTIDE SEQUENCE [LARGE SCALE GENOMIC DNA]</scope>
    <source>
        <strain evidence="5 6">SYSU G3D203</strain>
    </source>
</reference>
<evidence type="ECO:0000313" key="6">
    <source>
        <dbReference type="Proteomes" id="UP000818323"/>
    </source>
</evidence>
<dbReference type="Gene3D" id="1.10.10.10">
    <property type="entry name" value="Winged helix-like DNA-binding domain superfamily/Winged helix DNA-binding domain"/>
    <property type="match status" value="1"/>
</dbReference>
<dbReference type="Pfam" id="PF01638">
    <property type="entry name" value="HxlR"/>
    <property type="match status" value="1"/>
</dbReference>
<evidence type="ECO:0000256" key="3">
    <source>
        <dbReference type="ARBA" id="ARBA00023163"/>
    </source>
</evidence>
<accession>A0ABW9Z1S2</accession>
<protein>
    <submittedName>
        <fullName evidence="5">Transcriptional regulator</fullName>
    </submittedName>
</protein>
<dbReference type="PROSITE" id="PS51118">
    <property type="entry name" value="HTH_HXLR"/>
    <property type="match status" value="1"/>
</dbReference>
<dbReference type="RefSeq" id="WP_161724124.1">
    <property type="nucleotide sequence ID" value="NZ_JAAAXI010000011.1"/>
</dbReference>
<keyword evidence="3" id="KW-0804">Transcription</keyword>
<dbReference type="InterPro" id="IPR036390">
    <property type="entry name" value="WH_DNA-bd_sf"/>
</dbReference>
<keyword evidence="6" id="KW-1185">Reference proteome</keyword>
<organism evidence="5 6">
    <name type="scientific">Microvirga arsenatis</name>
    <dbReference type="NCBI Taxonomy" id="2692265"/>
    <lineage>
        <taxon>Bacteria</taxon>
        <taxon>Pseudomonadati</taxon>
        <taxon>Pseudomonadota</taxon>
        <taxon>Alphaproteobacteria</taxon>
        <taxon>Hyphomicrobiales</taxon>
        <taxon>Methylobacteriaceae</taxon>
        <taxon>Microvirga</taxon>
    </lineage>
</organism>
<dbReference type="PANTHER" id="PTHR33204">
    <property type="entry name" value="TRANSCRIPTIONAL REGULATOR, MARR FAMILY"/>
    <property type="match status" value="1"/>
</dbReference>
<dbReference type="InterPro" id="IPR036388">
    <property type="entry name" value="WH-like_DNA-bd_sf"/>
</dbReference>
<dbReference type="Proteomes" id="UP000818323">
    <property type="component" value="Unassembled WGS sequence"/>
</dbReference>
<sequence>MIVWNHRSPSLEYAPMLADCPGREIFNHLTSRWGFLVLLALADGPLRFHALRDQVEGVSEKVLSETLRTLVRDGLITRSVNPTVPPQVTYALSDLGREVAPLLDKVRNWLAWRVSDVLAAQCEFDQRGTAGG</sequence>
<comment type="caution">
    <text evidence="5">The sequence shown here is derived from an EMBL/GenBank/DDBJ whole genome shotgun (WGS) entry which is preliminary data.</text>
</comment>